<evidence type="ECO:0008006" key="3">
    <source>
        <dbReference type="Google" id="ProtNLM"/>
    </source>
</evidence>
<gene>
    <name evidence="2" type="ORF">Din_036046</name>
</gene>
<name>A0A5B7BDG4_DAVIN</name>
<protein>
    <recommendedName>
        <fullName evidence="3">Transmembrane protein</fullName>
    </recommendedName>
</protein>
<reference evidence="2" key="1">
    <citation type="submission" date="2019-08" db="EMBL/GenBank/DDBJ databases">
        <title>Reference gene set and small RNA set construction with multiple tissues from Davidia involucrata Baill.</title>
        <authorList>
            <person name="Yang H."/>
            <person name="Zhou C."/>
            <person name="Li G."/>
            <person name="Wang J."/>
            <person name="Gao P."/>
            <person name="Wang M."/>
            <person name="Wang R."/>
            <person name="Zhao Y."/>
        </authorList>
    </citation>
    <scope>NUCLEOTIDE SEQUENCE</scope>
    <source>
        <tissue evidence="2">Mixed with DoveR01_LX</tissue>
    </source>
</reference>
<feature type="transmembrane region" description="Helical" evidence="1">
    <location>
        <begin position="146"/>
        <end position="165"/>
    </location>
</feature>
<sequence length="240" mass="26935">MLALQFKHQPLLSEIYLSFNSNGKNEISLNNSFFVTKPSLFFRSSHLSLPNLPSLSSSSLSNQTQTQTQTQKSIICARNNRRRSGSQRTRKFILETVDFVASNLHILPEPLGLVIREFGGGNGGGLRFWKGFGWGGFDGRRRKRNINLGLLGLLMVCGLGLYLILGKELDIDVFLGGLGLSLFGVSINGWKRGFKDWILGFCCCAVLVGVVLKREDLQKLAKGWRAMKIVSRRKRRRRAM</sequence>
<keyword evidence="1" id="KW-1133">Transmembrane helix</keyword>
<keyword evidence="1" id="KW-0812">Transmembrane</keyword>
<organism evidence="2">
    <name type="scientific">Davidia involucrata</name>
    <name type="common">Dove tree</name>
    <dbReference type="NCBI Taxonomy" id="16924"/>
    <lineage>
        <taxon>Eukaryota</taxon>
        <taxon>Viridiplantae</taxon>
        <taxon>Streptophyta</taxon>
        <taxon>Embryophyta</taxon>
        <taxon>Tracheophyta</taxon>
        <taxon>Spermatophyta</taxon>
        <taxon>Magnoliopsida</taxon>
        <taxon>eudicotyledons</taxon>
        <taxon>Gunneridae</taxon>
        <taxon>Pentapetalae</taxon>
        <taxon>asterids</taxon>
        <taxon>Cornales</taxon>
        <taxon>Nyssaceae</taxon>
        <taxon>Davidia</taxon>
    </lineage>
</organism>
<proteinExistence type="predicted"/>
<dbReference type="EMBL" id="GHES01036046">
    <property type="protein sequence ID" value="MPA66605.1"/>
    <property type="molecule type" value="Transcribed_RNA"/>
</dbReference>
<keyword evidence="1" id="KW-0472">Membrane</keyword>
<evidence type="ECO:0000313" key="2">
    <source>
        <dbReference type="EMBL" id="MPA66605.1"/>
    </source>
</evidence>
<accession>A0A5B7BDG4</accession>
<dbReference type="AlphaFoldDB" id="A0A5B7BDG4"/>
<feature type="transmembrane region" description="Helical" evidence="1">
    <location>
        <begin position="197"/>
        <end position="214"/>
    </location>
</feature>
<evidence type="ECO:0000256" key="1">
    <source>
        <dbReference type="SAM" id="Phobius"/>
    </source>
</evidence>